<proteinExistence type="predicted"/>
<feature type="compositionally biased region" description="Basic and acidic residues" evidence="1">
    <location>
        <begin position="25"/>
        <end position="52"/>
    </location>
</feature>
<evidence type="ECO:0000256" key="1">
    <source>
        <dbReference type="SAM" id="MobiDB-lite"/>
    </source>
</evidence>
<name>A0A9W9ERV3_9EURO</name>
<evidence type="ECO:0000313" key="2">
    <source>
        <dbReference type="EMBL" id="KAJ5086853.1"/>
    </source>
</evidence>
<dbReference type="EMBL" id="JAPMSZ010000010">
    <property type="protein sequence ID" value="KAJ5086853.1"/>
    <property type="molecule type" value="Genomic_DNA"/>
</dbReference>
<protein>
    <submittedName>
        <fullName evidence="2">Autophagy protein Apg9</fullName>
    </submittedName>
</protein>
<reference evidence="2" key="2">
    <citation type="journal article" date="2023" name="IMA Fungus">
        <title>Comparative genomic study of the Penicillium genus elucidates a diverse pangenome and 15 lateral gene transfer events.</title>
        <authorList>
            <person name="Petersen C."/>
            <person name="Sorensen T."/>
            <person name="Nielsen M.R."/>
            <person name="Sondergaard T.E."/>
            <person name="Sorensen J.L."/>
            <person name="Fitzpatrick D.A."/>
            <person name="Frisvad J.C."/>
            <person name="Nielsen K.L."/>
        </authorList>
    </citation>
    <scope>NUCLEOTIDE SEQUENCE</scope>
    <source>
        <strain evidence="2">IBT 34128</strain>
    </source>
</reference>
<sequence length="144" mass="15750">MMSSNVLSRFLPPNDSPSVYEAIRQHDAGSDTSDVEERAGMADNQQDHFSDRELEEALADARDSEIVSPSTALLDQGPSRTALGVPHASPSRSRRRKPSRSRWMAHSSSPGDELDDHDEDVPPSLLVEGPDEDLKSRLPPPPPS</sequence>
<keyword evidence="3" id="KW-1185">Reference proteome</keyword>
<feature type="region of interest" description="Disordered" evidence="1">
    <location>
        <begin position="25"/>
        <end position="144"/>
    </location>
</feature>
<dbReference type="GeneID" id="81397854"/>
<gene>
    <name evidence="2" type="ORF">NUU61_008160</name>
</gene>
<dbReference type="AlphaFoldDB" id="A0A9W9ERV3"/>
<comment type="caution">
    <text evidence="2">The sequence shown here is derived from an EMBL/GenBank/DDBJ whole genome shotgun (WGS) entry which is preliminary data.</text>
</comment>
<feature type="compositionally biased region" description="Acidic residues" evidence="1">
    <location>
        <begin position="112"/>
        <end position="121"/>
    </location>
</feature>
<evidence type="ECO:0000313" key="3">
    <source>
        <dbReference type="Proteomes" id="UP001141434"/>
    </source>
</evidence>
<dbReference type="RefSeq" id="XP_056508978.1">
    <property type="nucleotide sequence ID" value="XM_056658685.1"/>
</dbReference>
<dbReference type="Proteomes" id="UP001141434">
    <property type="component" value="Unassembled WGS sequence"/>
</dbReference>
<reference evidence="2" key="1">
    <citation type="submission" date="2022-11" db="EMBL/GenBank/DDBJ databases">
        <authorList>
            <person name="Petersen C."/>
        </authorList>
    </citation>
    <scope>NUCLEOTIDE SEQUENCE</scope>
    <source>
        <strain evidence="2">IBT 34128</strain>
    </source>
</reference>
<organism evidence="2 3">
    <name type="scientific">Penicillium alfredii</name>
    <dbReference type="NCBI Taxonomy" id="1506179"/>
    <lineage>
        <taxon>Eukaryota</taxon>
        <taxon>Fungi</taxon>
        <taxon>Dikarya</taxon>
        <taxon>Ascomycota</taxon>
        <taxon>Pezizomycotina</taxon>
        <taxon>Eurotiomycetes</taxon>
        <taxon>Eurotiomycetidae</taxon>
        <taxon>Eurotiales</taxon>
        <taxon>Aspergillaceae</taxon>
        <taxon>Penicillium</taxon>
    </lineage>
</organism>
<accession>A0A9W9ERV3</accession>
<dbReference type="OrthoDB" id="5424709at2759"/>